<dbReference type="AlphaFoldDB" id="A0A6H5GR57"/>
<gene>
    <name evidence="2" type="ORF">NTEN_LOCUS10448</name>
</gene>
<accession>A0A6H5GR57</accession>
<evidence type="ECO:0000313" key="2">
    <source>
        <dbReference type="EMBL" id="CAB0004971.1"/>
    </source>
</evidence>
<dbReference type="Proteomes" id="UP000479000">
    <property type="component" value="Unassembled WGS sequence"/>
</dbReference>
<keyword evidence="3" id="KW-1185">Reference proteome</keyword>
<evidence type="ECO:0000313" key="3">
    <source>
        <dbReference type="Proteomes" id="UP000479000"/>
    </source>
</evidence>
<dbReference type="EMBL" id="CADCXU010015661">
    <property type="protein sequence ID" value="CAB0004971.1"/>
    <property type="molecule type" value="Genomic_DNA"/>
</dbReference>
<proteinExistence type="predicted"/>
<reference evidence="2 3" key="1">
    <citation type="submission" date="2020-02" db="EMBL/GenBank/DDBJ databases">
        <authorList>
            <person name="Ferguson B K."/>
        </authorList>
    </citation>
    <scope>NUCLEOTIDE SEQUENCE [LARGE SCALE GENOMIC DNA]</scope>
</reference>
<name>A0A6H5GR57_9HEMI</name>
<feature type="region of interest" description="Disordered" evidence="1">
    <location>
        <begin position="1"/>
        <end position="20"/>
    </location>
</feature>
<evidence type="ECO:0000256" key="1">
    <source>
        <dbReference type="SAM" id="MobiDB-lite"/>
    </source>
</evidence>
<protein>
    <submittedName>
        <fullName evidence="2">Uncharacterized protein</fullName>
    </submittedName>
</protein>
<sequence>MEHMNRKRTSQNSKLGRASHHLFGDWRQSTRFKFVKTYPEVVHLDGVKSMPEKLVGIMLIVPFKLRMLLPDKTEKSRRRERWTGSQ</sequence>
<organism evidence="2 3">
    <name type="scientific">Nesidiocoris tenuis</name>
    <dbReference type="NCBI Taxonomy" id="355587"/>
    <lineage>
        <taxon>Eukaryota</taxon>
        <taxon>Metazoa</taxon>
        <taxon>Ecdysozoa</taxon>
        <taxon>Arthropoda</taxon>
        <taxon>Hexapoda</taxon>
        <taxon>Insecta</taxon>
        <taxon>Pterygota</taxon>
        <taxon>Neoptera</taxon>
        <taxon>Paraneoptera</taxon>
        <taxon>Hemiptera</taxon>
        <taxon>Heteroptera</taxon>
        <taxon>Panheteroptera</taxon>
        <taxon>Cimicomorpha</taxon>
        <taxon>Miridae</taxon>
        <taxon>Dicyphina</taxon>
        <taxon>Nesidiocoris</taxon>
    </lineage>
</organism>